<dbReference type="InterPro" id="IPR000219">
    <property type="entry name" value="DH_dom"/>
</dbReference>
<proteinExistence type="predicted"/>
<dbReference type="EMBL" id="JAOPGA020000127">
    <property type="protein sequence ID" value="KAL0476995.1"/>
    <property type="molecule type" value="Genomic_DNA"/>
</dbReference>
<feature type="region of interest" description="Disordered" evidence="1">
    <location>
        <begin position="448"/>
        <end position="468"/>
    </location>
</feature>
<dbReference type="GO" id="GO:0005737">
    <property type="term" value="C:cytoplasm"/>
    <property type="evidence" value="ECO:0007669"/>
    <property type="project" value="TreeGrafter"/>
</dbReference>
<gene>
    <name evidence="3" type="ORF">AKO1_006351</name>
</gene>
<dbReference type="GO" id="GO:0005085">
    <property type="term" value="F:guanyl-nucleotide exchange factor activity"/>
    <property type="evidence" value="ECO:0007669"/>
    <property type="project" value="InterPro"/>
</dbReference>
<organism evidence="3 4">
    <name type="scientific">Acrasis kona</name>
    <dbReference type="NCBI Taxonomy" id="1008807"/>
    <lineage>
        <taxon>Eukaryota</taxon>
        <taxon>Discoba</taxon>
        <taxon>Heterolobosea</taxon>
        <taxon>Tetramitia</taxon>
        <taxon>Eutetramitia</taxon>
        <taxon>Acrasidae</taxon>
        <taxon>Acrasis</taxon>
    </lineage>
</organism>
<dbReference type="PANTHER" id="PTHR12673:SF159">
    <property type="entry name" value="LD03170P"/>
    <property type="match status" value="1"/>
</dbReference>
<dbReference type="InterPro" id="IPR035899">
    <property type="entry name" value="DBL_dom_sf"/>
</dbReference>
<protein>
    <recommendedName>
        <fullName evidence="2">DH domain-containing protein</fullName>
    </recommendedName>
</protein>
<dbReference type="Proteomes" id="UP001431209">
    <property type="component" value="Unassembled WGS sequence"/>
</dbReference>
<dbReference type="PROSITE" id="PS50010">
    <property type="entry name" value="DH_2"/>
    <property type="match status" value="1"/>
</dbReference>
<comment type="caution">
    <text evidence="3">The sequence shown here is derived from an EMBL/GenBank/DDBJ whole genome shotgun (WGS) entry which is preliminary data.</text>
</comment>
<dbReference type="Gene3D" id="1.20.900.10">
    <property type="entry name" value="Dbl homology (DH) domain"/>
    <property type="match status" value="1"/>
</dbReference>
<evidence type="ECO:0000259" key="2">
    <source>
        <dbReference type="PROSITE" id="PS50010"/>
    </source>
</evidence>
<sequence length="468" mass="55041">MLSLSPTRSMSSPTMPTQKCWLDSSFTFTDDATDQAPIIKTRAVNNILSKDRNTIMCGKMVYLDEKIISYLNRSHKRRFPLKSIHHFSKQYPDTKERVSVLMEIVASQRNYVKFLMDIQKYFYYPMVYGIDNMKKNNFDKPFVDQMTCSKMFPDVFSEILETDMKFLNKLDERIQMYTSEDYYFMMIGDIFLHFADYFSKYSEYMVEYEKCSDLIREHRETNLRFAHWLARRKKLNGGQDICSLLIMPVQRVMRHKLLLEKLLSKTDTSHGEYDVLFEALETISHLADYHNEKVRDVNNEKKMKHYSKLLKVKNLSDPNRQLVAEGNVFIDNRTYELILFSDVVFFRNEKQTFHYELLKVSIGGGSKCSIWLSCKNSSLELNYETFEIKQHWLTLFENTLRAVRTEGISQFISRRPLQFIKEKKSFAESFKSKFAIVLTILSDAKVEDSADTRGLRSMSPGSSTSPNK</sequence>
<accession>A0AAW2YJ43</accession>
<dbReference type="Pfam" id="PF00621">
    <property type="entry name" value="RhoGEF"/>
    <property type="match status" value="1"/>
</dbReference>
<name>A0AAW2YJ43_9EUKA</name>
<dbReference type="AlphaFoldDB" id="A0AAW2YJ43"/>
<dbReference type="SUPFAM" id="SSF48065">
    <property type="entry name" value="DBL homology domain (DH-domain)"/>
    <property type="match status" value="1"/>
</dbReference>
<dbReference type="SMART" id="SM00325">
    <property type="entry name" value="RhoGEF"/>
    <property type="match status" value="1"/>
</dbReference>
<dbReference type="PANTHER" id="PTHR12673">
    <property type="entry name" value="FACIOGENITAL DYSPLASIA PROTEIN"/>
    <property type="match status" value="1"/>
</dbReference>
<reference evidence="3 4" key="1">
    <citation type="submission" date="2024-03" db="EMBL/GenBank/DDBJ databases">
        <title>The Acrasis kona genome and developmental transcriptomes reveal deep origins of eukaryotic multicellular pathways.</title>
        <authorList>
            <person name="Sheikh S."/>
            <person name="Fu C.-J."/>
            <person name="Brown M.W."/>
            <person name="Baldauf S.L."/>
        </authorList>
    </citation>
    <scope>NUCLEOTIDE SEQUENCE [LARGE SCALE GENOMIC DNA]</scope>
    <source>
        <strain evidence="3 4">ATCC MYA-3509</strain>
    </source>
</reference>
<evidence type="ECO:0000313" key="4">
    <source>
        <dbReference type="Proteomes" id="UP001431209"/>
    </source>
</evidence>
<evidence type="ECO:0000313" key="3">
    <source>
        <dbReference type="EMBL" id="KAL0476995.1"/>
    </source>
</evidence>
<evidence type="ECO:0000256" key="1">
    <source>
        <dbReference type="SAM" id="MobiDB-lite"/>
    </source>
</evidence>
<keyword evidence="4" id="KW-1185">Reference proteome</keyword>
<dbReference type="InterPro" id="IPR051092">
    <property type="entry name" value="FYVE_RhoGEF_PH"/>
</dbReference>
<feature type="domain" description="DH" evidence="2">
    <location>
        <begin position="96"/>
        <end position="293"/>
    </location>
</feature>
<feature type="compositionally biased region" description="Polar residues" evidence="1">
    <location>
        <begin position="459"/>
        <end position="468"/>
    </location>
</feature>